<evidence type="ECO:0000256" key="1">
    <source>
        <dbReference type="ARBA" id="ARBA00001974"/>
    </source>
</evidence>
<evidence type="ECO:0000256" key="5">
    <source>
        <dbReference type="ARBA" id="ARBA00023002"/>
    </source>
</evidence>
<dbReference type="AlphaFoldDB" id="A0A9W6H2V2"/>
<dbReference type="PROSITE" id="PS51387">
    <property type="entry name" value="FAD_PCMH"/>
    <property type="match status" value="1"/>
</dbReference>
<dbReference type="Gene3D" id="3.30.43.10">
    <property type="entry name" value="Uridine Diphospho-n-acetylenolpyruvylglucosamine Reductase, domain 2"/>
    <property type="match status" value="1"/>
</dbReference>
<evidence type="ECO:0000313" key="8">
    <source>
        <dbReference type="Proteomes" id="UP001142462"/>
    </source>
</evidence>
<dbReference type="GO" id="GO:0071949">
    <property type="term" value="F:FAD binding"/>
    <property type="evidence" value="ECO:0007669"/>
    <property type="project" value="InterPro"/>
</dbReference>
<name>A0A9W6H2V2_9MICO</name>
<dbReference type="GO" id="GO:0016491">
    <property type="term" value="F:oxidoreductase activity"/>
    <property type="evidence" value="ECO:0007669"/>
    <property type="project" value="UniProtKB-KW"/>
</dbReference>
<reference evidence="7" key="2">
    <citation type="submission" date="2023-01" db="EMBL/GenBank/DDBJ databases">
        <authorList>
            <person name="Sun Q."/>
            <person name="Evtushenko L."/>
        </authorList>
    </citation>
    <scope>NUCLEOTIDE SEQUENCE</scope>
    <source>
        <strain evidence="7">VKM Ac-1020</strain>
    </source>
</reference>
<evidence type="ECO:0000259" key="6">
    <source>
        <dbReference type="PROSITE" id="PS51387"/>
    </source>
</evidence>
<keyword evidence="5" id="KW-0560">Oxidoreductase</keyword>
<comment type="caution">
    <text evidence="7">The sequence shown here is derived from an EMBL/GenBank/DDBJ whole genome shotgun (WGS) entry which is preliminary data.</text>
</comment>
<dbReference type="Gene3D" id="3.40.462.20">
    <property type="match status" value="1"/>
</dbReference>
<evidence type="ECO:0000313" key="7">
    <source>
        <dbReference type="EMBL" id="GLJ60994.1"/>
    </source>
</evidence>
<accession>A0A9W6H2V2</accession>
<sequence length="443" mass="46047">MTEFLSPSDPRFDAECVGYNLSVAHRPDLVVPASTVEDAIDGVRFAAERGLGIAVQATGHGPSLPADGGVLIRTSGLDAVEIDPVRRIARVGAGVRGGDLVRAAAAHGLAPVNGSSPEVGVIGYHLGGGVGILGRTLGWAVDHVRALDVVTADGAVRRASATEEPELFWALRGAGRGTLGVVVGMEVALHPISRLYGGGMHFAAEDVERALRAWAQWTQTVPEAMGTSALLIRMPDLPQLPDALRGRSVLHLRFAFTGSAEEGARLIQPFRDLDPATDTVAEMPYAEVGSIHAEPTAPVPFHGRNTVLASLDPAAISTLLRHAGPEAAAPYLVELRLLGGALARPAAVPSAIGRRDGAFVLYAGGAAHGDDAPALRSALAGLIGDMSPWSTGGVLASFLSGPAVTRAELATAYLPEDTARVERIKRAVDPHDLFRAHHGRADG</sequence>
<proteinExistence type="inferred from homology"/>
<evidence type="ECO:0000256" key="3">
    <source>
        <dbReference type="ARBA" id="ARBA00022630"/>
    </source>
</evidence>
<protein>
    <submittedName>
        <fullName evidence="7">Oxidoreductase</fullName>
    </submittedName>
</protein>
<dbReference type="Gene3D" id="3.30.465.10">
    <property type="match status" value="1"/>
</dbReference>
<dbReference type="InterPro" id="IPR016169">
    <property type="entry name" value="FAD-bd_PCMH_sub2"/>
</dbReference>
<dbReference type="SUPFAM" id="SSF56176">
    <property type="entry name" value="FAD-binding/transporter-associated domain-like"/>
    <property type="match status" value="1"/>
</dbReference>
<evidence type="ECO:0000256" key="2">
    <source>
        <dbReference type="ARBA" id="ARBA00005466"/>
    </source>
</evidence>
<dbReference type="InterPro" id="IPR050416">
    <property type="entry name" value="FAD-linked_Oxidoreductase"/>
</dbReference>
<reference evidence="7" key="1">
    <citation type="journal article" date="2014" name="Int. J. Syst. Evol. Microbiol.">
        <title>Complete genome sequence of Corynebacterium casei LMG S-19264T (=DSM 44701T), isolated from a smear-ripened cheese.</title>
        <authorList>
            <consortium name="US DOE Joint Genome Institute (JGI-PGF)"/>
            <person name="Walter F."/>
            <person name="Albersmeier A."/>
            <person name="Kalinowski J."/>
            <person name="Ruckert C."/>
        </authorList>
    </citation>
    <scope>NUCLEOTIDE SEQUENCE</scope>
    <source>
        <strain evidence="7">VKM Ac-1020</strain>
    </source>
</reference>
<keyword evidence="8" id="KW-1185">Reference proteome</keyword>
<comment type="cofactor">
    <cofactor evidence="1">
        <name>FAD</name>
        <dbReference type="ChEBI" id="CHEBI:57692"/>
    </cofactor>
</comment>
<keyword evidence="4" id="KW-0274">FAD</keyword>
<comment type="similarity">
    <text evidence="2">Belongs to the oxygen-dependent FAD-linked oxidoreductase family.</text>
</comment>
<dbReference type="PANTHER" id="PTHR42973:SF39">
    <property type="entry name" value="FAD-BINDING PCMH-TYPE DOMAIN-CONTAINING PROTEIN"/>
    <property type="match status" value="1"/>
</dbReference>
<organism evidence="7 8">
    <name type="scientific">Microbacterium barkeri</name>
    <dbReference type="NCBI Taxonomy" id="33917"/>
    <lineage>
        <taxon>Bacteria</taxon>
        <taxon>Bacillati</taxon>
        <taxon>Actinomycetota</taxon>
        <taxon>Actinomycetes</taxon>
        <taxon>Micrococcales</taxon>
        <taxon>Microbacteriaceae</taxon>
        <taxon>Microbacterium</taxon>
    </lineage>
</organism>
<dbReference type="InterPro" id="IPR016167">
    <property type="entry name" value="FAD-bd_PCMH_sub1"/>
</dbReference>
<dbReference type="EMBL" id="BSEJ01000004">
    <property type="protein sequence ID" value="GLJ60994.1"/>
    <property type="molecule type" value="Genomic_DNA"/>
</dbReference>
<dbReference type="InterPro" id="IPR006094">
    <property type="entry name" value="Oxid_FAD_bind_N"/>
</dbReference>
<dbReference type="InterPro" id="IPR016166">
    <property type="entry name" value="FAD-bd_PCMH"/>
</dbReference>
<dbReference type="PANTHER" id="PTHR42973">
    <property type="entry name" value="BINDING OXIDOREDUCTASE, PUTATIVE (AFU_ORTHOLOGUE AFUA_1G17690)-RELATED"/>
    <property type="match status" value="1"/>
</dbReference>
<keyword evidence="3" id="KW-0285">Flavoprotein</keyword>
<evidence type="ECO:0000256" key="4">
    <source>
        <dbReference type="ARBA" id="ARBA00022827"/>
    </source>
</evidence>
<dbReference type="Proteomes" id="UP001142462">
    <property type="component" value="Unassembled WGS sequence"/>
</dbReference>
<dbReference type="Pfam" id="PF01565">
    <property type="entry name" value="FAD_binding_4"/>
    <property type="match status" value="1"/>
</dbReference>
<feature type="domain" description="FAD-binding PCMH-type" evidence="6">
    <location>
        <begin position="23"/>
        <end position="192"/>
    </location>
</feature>
<dbReference type="RefSeq" id="WP_271172707.1">
    <property type="nucleotide sequence ID" value="NZ_BSEJ01000004.1"/>
</dbReference>
<gene>
    <name evidence="7" type="ORF">GCM10017576_11230</name>
</gene>
<dbReference type="InterPro" id="IPR036318">
    <property type="entry name" value="FAD-bd_PCMH-like_sf"/>
</dbReference>